<keyword evidence="7" id="KW-1185">Reference proteome</keyword>
<dbReference type="InterPro" id="IPR000551">
    <property type="entry name" value="MerR-type_HTH_dom"/>
</dbReference>
<dbReference type="AlphaFoldDB" id="A0A939HCY6"/>
<evidence type="ECO:0000256" key="4">
    <source>
        <dbReference type="ARBA" id="ARBA00023163"/>
    </source>
</evidence>
<comment type="caution">
    <text evidence="6">The sequence shown here is derived from an EMBL/GenBank/DDBJ whole genome shotgun (WGS) entry which is preliminary data.</text>
</comment>
<dbReference type="InterPro" id="IPR036244">
    <property type="entry name" value="TipA-like_antibiotic-bd"/>
</dbReference>
<evidence type="ECO:0000313" key="7">
    <source>
        <dbReference type="Proteomes" id="UP000664218"/>
    </source>
</evidence>
<evidence type="ECO:0000256" key="1">
    <source>
        <dbReference type="ARBA" id="ARBA00023015"/>
    </source>
</evidence>
<dbReference type="SMART" id="SM00422">
    <property type="entry name" value="HTH_MERR"/>
    <property type="match status" value="1"/>
</dbReference>
<dbReference type="PANTHER" id="PTHR30204">
    <property type="entry name" value="REDOX-CYCLING DRUG-SENSING TRANSCRIPTIONAL ACTIVATOR SOXR"/>
    <property type="match status" value="1"/>
</dbReference>
<dbReference type="SUPFAM" id="SSF46955">
    <property type="entry name" value="Putative DNA-binding domain"/>
    <property type="match status" value="1"/>
</dbReference>
<dbReference type="InterPro" id="IPR047057">
    <property type="entry name" value="MerR_fam"/>
</dbReference>
<reference evidence="6" key="1">
    <citation type="submission" date="2021-03" db="EMBL/GenBank/DDBJ databases">
        <title>Proteiniclasticum marinus sp. nov., isolated from tidal flat sediment.</title>
        <authorList>
            <person name="Namirimu T."/>
            <person name="Yang J.-A."/>
            <person name="Yang S.-H."/>
            <person name="Kim Y.-J."/>
            <person name="Kwon K.K."/>
        </authorList>
    </citation>
    <scope>NUCLEOTIDE SEQUENCE</scope>
    <source>
        <strain evidence="6">SCR006</strain>
    </source>
</reference>
<dbReference type="Pfam" id="PF13411">
    <property type="entry name" value="MerR_1"/>
    <property type="match status" value="1"/>
</dbReference>
<evidence type="ECO:0000259" key="5">
    <source>
        <dbReference type="PROSITE" id="PS50937"/>
    </source>
</evidence>
<dbReference type="CDD" id="cd01106">
    <property type="entry name" value="HTH_TipAL-Mta"/>
    <property type="match status" value="1"/>
</dbReference>
<dbReference type="RefSeq" id="WP_207600202.1">
    <property type="nucleotide sequence ID" value="NZ_JAFNJU010000009.1"/>
</dbReference>
<keyword evidence="3" id="KW-0010">Activator</keyword>
<dbReference type="PANTHER" id="PTHR30204:SF90">
    <property type="entry name" value="HTH-TYPE TRANSCRIPTIONAL ACTIVATOR MTA"/>
    <property type="match status" value="1"/>
</dbReference>
<keyword evidence="2" id="KW-0238">DNA-binding</keyword>
<dbReference type="InterPro" id="IPR012925">
    <property type="entry name" value="TipAS_dom"/>
</dbReference>
<evidence type="ECO:0000256" key="3">
    <source>
        <dbReference type="ARBA" id="ARBA00023159"/>
    </source>
</evidence>
<sequence length="251" mass="29911">MEYTIKDVSQMAGVSTRTLRYYDEIGLLTPSRVSSSGYRIYGKEEINKLQQILFYREFDLPLEQITALLHERDYDREKTLNEHRQKLLAKRDRIDQMLETIEKSIAETKGMMRMKDTEKFKGLKEKSLKANEEKYGKELREKYGEEVVEESNRKYRGQSQENYEKAERLAQEILEKLYAVMEEKDPGSREAQEVAALHKEWISLYWSTYTKEAHRGLAQMYVEDERFKAYYDKEKEGASEFLRDIIDIFTK</sequence>
<name>A0A939HCY6_9CLOT</name>
<feature type="domain" description="HTH merR-type" evidence="5">
    <location>
        <begin position="1"/>
        <end position="71"/>
    </location>
</feature>
<dbReference type="Gene3D" id="1.10.490.50">
    <property type="entry name" value="Antibiotic binding domain of TipA-like multidrug resistance regulators"/>
    <property type="match status" value="1"/>
</dbReference>
<dbReference type="GO" id="GO:0003677">
    <property type="term" value="F:DNA binding"/>
    <property type="evidence" value="ECO:0007669"/>
    <property type="project" value="UniProtKB-KW"/>
</dbReference>
<dbReference type="Pfam" id="PF07739">
    <property type="entry name" value="TipAS"/>
    <property type="match status" value="1"/>
</dbReference>
<keyword evidence="1" id="KW-0805">Transcription regulation</keyword>
<proteinExistence type="predicted"/>
<keyword evidence="4" id="KW-0804">Transcription</keyword>
<accession>A0A939HCY6</accession>
<dbReference type="EMBL" id="JAFNJU010000009">
    <property type="protein sequence ID" value="MBO1265676.1"/>
    <property type="molecule type" value="Genomic_DNA"/>
</dbReference>
<dbReference type="Gene3D" id="1.10.1660.10">
    <property type="match status" value="1"/>
</dbReference>
<dbReference type="GO" id="GO:0003700">
    <property type="term" value="F:DNA-binding transcription factor activity"/>
    <property type="evidence" value="ECO:0007669"/>
    <property type="project" value="InterPro"/>
</dbReference>
<gene>
    <name evidence="6" type="ORF">J3A84_11610</name>
</gene>
<protein>
    <submittedName>
        <fullName evidence="6">MerR family transcriptional regulator</fullName>
    </submittedName>
</protein>
<dbReference type="Proteomes" id="UP000664218">
    <property type="component" value="Unassembled WGS sequence"/>
</dbReference>
<dbReference type="SUPFAM" id="SSF89082">
    <property type="entry name" value="Antibiotic binding domain of TipA-like multidrug resistance regulators"/>
    <property type="match status" value="1"/>
</dbReference>
<dbReference type="PROSITE" id="PS50937">
    <property type="entry name" value="HTH_MERR_2"/>
    <property type="match status" value="1"/>
</dbReference>
<dbReference type="InterPro" id="IPR009061">
    <property type="entry name" value="DNA-bd_dom_put_sf"/>
</dbReference>
<evidence type="ECO:0000313" key="6">
    <source>
        <dbReference type="EMBL" id="MBO1265676.1"/>
    </source>
</evidence>
<organism evidence="6 7">
    <name type="scientific">Proteiniclasticum aestuarii</name>
    <dbReference type="NCBI Taxonomy" id="2817862"/>
    <lineage>
        <taxon>Bacteria</taxon>
        <taxon>Bacillati</taxon>
        <taxon>Bacillota</taxon>
        <taxon>Clostridia</taxon>
        <taxon>Eubacteriales</taxon>
        <taxon>Clostridiaceae</taxon>
        <taxon>Proteiniclasticum</taxon>
    </lineage>
</organism>
<evidence type="ECO:0000256" key="2">
    <source>
        <dbReference type="ARBA" id="ARBA00023125"/>
    </source>
</evidence>